<accession>A0A1H3PL92</accession>
<gene>
    <name evidence="2" type="ORF">SAMN05444412_104330</name>
</gene>
<feature type="transmembrane region" description="Helical" evidence="1">
    <location>
        <begin position="45"/>
        <end position="63"/>
    </location>
</feature>
<keyword evidence="3" id="KW-1185">Reference proteome</keyword>
<evidence type="ECO:0000256" key="1">
    <source>
        <dbReference type="SAM" id="Phobius"/>
    </source>
</evidence>
<evidence type="ECO:0000313" key="3">
    <source>
        <dbReference type="Proteomes" id="UP000199663"/>
    </source>
</evidence>
<keyword evidence="1" id="KW-0812">Transmembrane</keyword>
<dbReference type="RefSeq" id="WP_019597871.1">
    <property type="nucleotide sequence ID" value="NZ_FNQC01000004.1"/>
</dbReference>
<proteinExistence type="predicted"/>
<reference evidence="2 3" key="1">
    <citation type="submission" date="2016-10" db="EMBL/GenBank/DDBJ databases">
        <authorList>
            <person name="Varghese N."/>
            <person name="Submissions S."/>
        </authorList>
    </citation>
    <scope>NUCLEOTIDE SEQUENCE [LARGE SCALE GENOMIC DNA]</scope>
    <source>
        <strain evidence="2 3">DSM 17997</strain>
    </source>
</reference>
<dbReference type="EMBL" id="FNQC01000004">
    <property type="protein sequence ID" value="SDZ01830.1"/>
    <property type="molecule type" value="Genomic_DNA"/>
</dbReference>
<sequence>MTYFKKVLIYTALIFFGIILVDFVIEVGFRRTDIQTWLSYVTHPRVWLTRLFISVGLALYNVWKFKKRAEDNDKVS</sequence>
<keyword evidence="1" id="KW-1133">Transmembrane helix</keyword>
<dbReference type="Proteomes" id="UP000199663">
    <property type="component" value="Unassembled WGS sequence"/>
</dbReference>
<comment type="caution">
    <text evidence="2">The sequence shown here is derived from an EMBL/GenBank/DDBJ whole genome shotgun (WGS) entry which is preliminary data.</text>
</comment>
<name>A0A1H3PL92_9BACT</name>
<feature type="transmembrane region" description="Helical" evidence="1">
    <location>
        <begin position="7"/>
        <end position="25"/>
    </location>
</feature>
<evidence type="ECO:0000313" key="2">
    <source>
        <dbReference type="EMBL" id="SDZ01830.1"/>
    </source>
</evidence>
<protein>
    <submittedName>
        <fullName evidence="2">Uncharacterized protein</fullName>
    </submittedName>
</protein>
<organism evidence="2 3">
    <name type="scientific">Rhodonellum ikkaensis</name>
    <dbReference type="NCBI Taxonomy" id="336829"/>
    <lineage>
        <taxon>Bacteria</taxon>
        <taxon>Pseudomonadati</taxon>
        <taxon>Bacteroidota</taxon>
        <taxon>Cytophagia</taxon>
        <taxon>Cytophagales</taxon>
        <taxon>Cytophagaceae</taxon>
        <taxon>Rhodonellum</taxon>
    </lineage>
</organism>
<keyword evidence="1" id="KW-0472">Membrane</keyword>